<keyword evidence="5" id="KW-0378">Hydrolase</keyword>
<dbReference type="InterPro" id="IPR038570">
    <property type="entry name" value="HicA_sf"/>
</dbReference>
<dbReference type="SUPFAM" id="SSF54786">
    <property type="entry name" value="YcfA/nrd intein domain"/>
    <property type="match status" value="1"/>
</dbReference>
<accession>A0ABQ5ZUT7</accession>
<dbReference type="Pfam" id="PF07927">
    <property type="entry name" value="HicA_toxin"/>
    <property type="match status" value="1"/>
</dbReference>
<keyword evidence="3" id="KW-0540">Nuclease</keyword>
<evidence type="ECO:0000256" key="2">
    <source>
        <dbReference type="ARBA" id="ARBA00022649"/>
    </source>
</evidence>
<evidence type="ECO:0000256" key="7">
    <source>
        <dbReference type="ARBA" id="ARBA00023016"/>
    </source>
</evidence>
<keyword evidence="4" id="KW-0255">Endonuclease</keyword>
<evidence type="ECO:0000256" key="6">
    <source>
        <dbReference type="ARBA" id="ARBA00022884"/>
    </source>
</evidence>
<evidence type="ECO:0000256" key="5">
    <source>
        <dbReference type="ARBA" id="ARBA00022801"/>
    </source>
</evidence>
<proteinExistence type="inferred from homology"/>
<evidence type="ECO:0000256" key="3">
    <source>
        <dbReference type="ARBA" id="ARBA00022722"/>
    </source>
</evidence>
<dbReference type="Gene3D" id="3.30.920.30">
    <property type="entry name" value="Hypothetical protein"/>
    <property type="match status" value="1"/>
</dbReference>
<dbReference type="InterPro" id="IPR012933">
    <property type="entry name" value="HicA_mRNA_interferase"/>
</dbReference>
<protein>
    <recommendedName>
        <fullName evidence="10">HicA toxin of toxin-antitoxin</fullName>
    </recommendedName>
</protein>
<evidence type="ECO:0000313" key="9">
    <source>
        <dbReference type="Proteomes" id="UP001156682"/>
    </source>
</evidence>
<sequence>MKSSALIKMLEADGWNLVGTRGSHHYFKHTIKKGKVTVPHPKKRPASKNGSINFESSSALKLGNYIANSWIYI</sequence>
<evidence type="ECO:0000256" key="4">
    <source>
        <dbReference type="ARBA" id="ARBA00022759"/>
    </source>
</evidence>
<evidence type="ECO:0000313" key="8">
    <source>
        <dbReference type="EMBL" id="GLR63221.1"/>
    </source>
</evidence>
<evidence type="ECO:0008006" key="10">
    <source>
        <dbReference type="Google" id="ProtNLM"/>
    </source>
</evidence>
<keyword evidence="7" id="KW-0346">Stress response</keyword>
<evidence type="ECO:0000256" key="1">
    <source>
        <dbReference type="ARBA" id="ARBA00006620"/>
    </source>
</evidence>
<dbReference type="RefSeq" id="WP_051610585.1">
    <property type="nucleotide sequence ID" value="NZ_BSOR01000012.1"/>
</dbReference>
<keyword evidence="6" id="KW-0694">RNA-binding</keyword>
<dbReference type="EMBL" id="BSOR01000012">
    <property type="protein sequence ID" value="GLR63221.1"/>
    <property type="molecule type" value="Genomic_DNA"/>
</dbReference>
<reference evidence="9" key="1">
    <citation type="journal article" date="2019" name="Int. J. Syst. Evol. Microbiol.">
        <title>The Global Catalogue of Microorganisms (GCM) 10K type strain sequencing project: providing services to taxonomists for standard genome sequencing and annotation.</title>
        <authorList>
            <consortium name="The Broad Institute Genomics Platform"/>
            <consortium name="The Broad Institute Genome Sequencing Center for Infectious Disease"/>
            <person name="Wu L."/>
            <person name="Ma J."/>
        </authorList>
    </citation>
    <scope>NUCLEOTIDE SEQUENCE [LARGE SCALE GENOMIC DNA]</scope>
    <source>
        <strain evidence="9">NBRC 100033</strain>
    </source>
</reference>
<keyword evidence="2" id="KW-1277">Toxin-antitoxin system</keyword>
<organism evidence="8 9">
    <name type="scientific">Marinospirillum insulare</name>
    <dbReference type="NCBI Taxonomy" id="217169"/>
    <lineage>
        <taxon>Bacteria</taxon>
        <taxon>Pseudomonadati</taxon>
        <taxon>Pseudomonadota</taxon>
        <taxon>Gammaproteobacteria</taxon>
        <taxon>Oceanospirillales</taxon>
        <taxon>Oceanospirillaceae</taxon>
        <taxon>Marinospirillum</taxon>
    </lineage>
</organism>
<comment type="similarity">
    <text evidence="1">Belongs to the HicA mRNA interferase family.</text>
</comment>
<dbReference type="Proteomes" id="UP001156682">
    <property type="component" value="Unassembled WGS sequence"/>
</dbReference>
<name>A0ABQ5ZUT7_9GAMM</name>
<comment type="caution">
    <text evidence="8">The sequence shown here is derived from an EMBL/GenBank/DDBJ whole genome shotgun (WGS) entry which is preliminary data.</text>
</comment>
<gene>
    <name evidence="8" type="ORF">GCM10007878_06560</name>
</gene>
<keyword evidence="9" id="KW-1185">Reference proteome</keyword>